<organism evidence="2 3">
    <name type="scientific">Planctobacterium marinum</name>
    <dbReference type="NCBI Taxonomy" id="1631968"/>
    <lineage>
        <taxon>Bacteria</taxon>
        <taxon>Pseudomonadati</taxon>
        <taxon>Pseudomonadota</taxon>
        <taxon>Gammaproteobacteria</taxon>
        <taxon>Alteromonadales</taxon>
        <taxon>Alteromonadaceae</taxon>
        <taxon>Planctobacterium</taxon>
    </lineage>
</organism>
<feature type="domain" description="DJ-1/PfpI" evidence="1">
    <location>
        <begin position="4"/>
        <end position="174"/>
    </location>
</feature>
<name>A0AA48HUN4_9ALTE</name>
<proteinExistence type="predicted"/>
<keyword evidence="3" id="KW-1185">Reference proteome</keyword>
<evidence type="ECO:0000313" key="2">
    <source>
        <dbReference type="EMBL" id="BDX08294.1"/>
    </source>
</evidence>
<dbReference type="Pfam" id="PF01965">
    <property type="entry name" value="DJ-1_PfpI"/>
    <property type="match status" value="1"/>
</dbReference>
<dbReference type="AlphaFoldDB" id="A0AA48HUN4"/>
<dbReference type="SUPFAM" id="SSF52317">
    <property type="entry name" value="Class I glutamine amidotransferase-like"/>
    <property type="match status" value="1"/>
</dbReference>
<dbReference type="Gene3D" id="3.40.50.880">
    <property type="match status" value="1"/>
</dbReference>
<dbReference type="PANTHER" id="PTHR43130:SF14">
    <property type="entry name" value="DJ-1_PFPI DOMAIN-CONTAINING PROTEIN"/>
    <property type="match status" value="1"/>
</dbReference>
<dbReference type="Proteomes" id="UP001333710">
    <property type="component" value="Chromosome"/>
</dbReference>
<dbReference type="InterPro" id="IPR029062">
    <property type="entry name" value="Class_I_gatase-like"/>
</dbReference>
<protein>
    <submittedName>
        <fullName evidence="2">AraC family transcriptional regulator</fullName>
    </submittedName>
</protein>
<dbReference type="InterPro" id="IPR052158">
    <property type="entry name" value="INH-QAR"/>
</dbReference>
<gene>
    <name evidence="2" type="ORF">MACH26_38150</name>
</gene>
<dbReference type="PANTHER" id="PTHR43130">
    <property type="entry name" value="ARAC-FAMILY TRANSCRIPTIONAL REGULATOR"/>
    <property type="match status" value="1"/>
</dbReference>
<dbReference type="CDD" id="cd03139">
    <property type="entry name" value="GATase1_PfpI_2"/>
    <property type="match status" value="1"/>
</dbReference>
<dbReference type="GO" id="GO:0006355">
    <property type="term" value="P:regulation of DNA-templated transcription"/>
    <property type="evidence" value="ECO:0007669"/>
    <property type="project" value="TreeGrafter"/>
</dbReference>
<sequence>MQRKKLAILIFDQVEVLDFTGPFEVFSVADELHQFSLLEVCTVACSDKPITAVNGLKVVADYNFEDCPEDIDILVLPGGDGTKQHYNNPTYQSWIEEKYHKAEQVLTVCSGTRFLASLGLLDKKRFCTHQEVYPALAKLVPAGLPQQHLRYVTEGKLTSAGGISAGIDAAFDVLQCLAGAQVANKTAQYMEYHRNDADSGHEYQRHPVTPVKHFSLF</sequence>
<dbReference type="KEGG" id="pmaw:MACH26_38150"/>
<dbReference type="EMBL" id="AP027272">
    <property type="protein sequence ID" value="BDX08294.1"/>
    <property type="molecule type" value="Genomic_DNA"/>
</dbReference>
<evidence type="ECO:0000259" key="1">
    <source>
        <dbReference type="Pfam" id="PF01965"/>
    </source>
</evidence>
<evidence type="ECO:0000313" key="3">
    <source>
        <dbReference type="Proteomes" id="UP001333710"/>
    </source>
</evidence>
<accession>A0AA48HUN4</accession>
<reference evidence="2" key="1">
    <citation type="submission" date="2023-01" db="EMBL/GenBank/DDBJ databases">
        <title>Complete genome sequence of Planctobacterium marinum strain Dej080120_11.</title>
        <authorList>
            <person name="Ueki S."/>
            <person name="Maruyama F."/>
        </authorList>
    </citation>
    <scope>NUCLEOTIDE SEQUENCE</scope>
    <source>
        <strain evidence="2">Dej080120_11</strain>
    </source>
</reference>
<dbReference type="RefSeq" id="WP_338294366.1">
    <property type="nucleotide sequence ID" value="NZ_AP027272.1"/>
</dbReference>
<dbReference type="InterPro" id="IPR002818">
    <property type="entry name" value="DJ-1/PfpI"/>
</dbReference>